<feature type="transmembrane region" description="Helical" evidence="7">
    <location>
        <begin position="6"/>
        <end position="34"/>
    </location>
</feature>
<feature type="domain" description="TRAP C4-dicarboxylate transport system permease DctM subunit" evidence="8">
    <location>
        <begin position="8"/>
        <end position="417"/>
    </location>
</feature>
<evidence type="ECO:0000256" key="1">
    <source>
        <dbReference type="ARBA" id="ARBA00004429"/>
    </source>
</evidence>
<dbReference type="GO" id="GO:0005886">
    <property type="term" value="C:plasma membrane"/>
    <property type="evidence" value="ECO:0007669"/>
    <property type="project" value="UniProtKB-SubCell"/>
</dbReference>
<gene>
    <name evidence="9" type="ORF">SAMN04488056_101247</name>
</gene>
<evidence type="ECO:0000256" key="4">
    <source>
        <dbReference type="ARBA" id="ARBA00022692"/>
    </source>
</evidence>
<evidence type="ECO:0000256" key="3">
    <source>
        <dbReference type="ARBA" id="ARBA00022519"/>
    </source>
</evidence>
<dbReference type="STRING" id="655353.SAMN04488056_101247"/>
<dbReference type="AlphaFoldDB" id="A0A1I4ZWC7"/>
<feature type="transmembrane region" description="Helical" evidence="7">
    <location>
        <begin position="393"/>
        <end position="421"/>
    </location>
</feature>
<feature type="transmembrane region" description="Helical" evidence="7">
    <location>
        <begin position="313"/>
        <end position="330"/>
    </location>
</feature>
<evidence type="ECO:0000313" key="9">
    <source>
        <dbReference type="EMBL" id="SFN54517.1"/>
    </source>
</evidence>
<feature type="transmembrane region" description="Helical" evidence="7">
    <location>
        <begin position="241"/>
        <end position="260"/>
    </location>
</feature>
<comment type="similarity">
    <text evidence="7">Belongs to the TRAP transporter large permease family.</text>
</comment>
<protein>
    <recommendedName>
        <fullName evidence="7">TRAP transporter large permease protein</fullName>
    </recommendedName>
</protein>
<dbReference type="RefSeq" id="WP_090068031.1">
    <property type="nucleotide sequence ID" value="NZ_FOVR01000001.1"/>
</dbReference>
<comment type="subunit">
    <text evidence="7">The complex comprises the extracytoplasmic solute receptor protein and the two transmembrane proteins.</text>
</comment>
<feature type="transmembrane region" description="Helical" evidence="7">
    <location>
        <begin position="89"/>
        <end position="118"/>
    </location>
</feature>
<evidence type="ECO:0000256" key="6">
    <source>
        <dbReference type="ARBA" id="ARBA00023136"/>
    </source>
</evidence>
<name>A0A1I4ZWC7_9HYPH</name>
<dbReference type="OrthoDB" id="7374726at2"/>
<comment type="subcellular location">
    <subcellularLocation>
        <location evidence="1 7">Cell inner membrane</location>
        <topology evidence="1 7">Multi-pass membrane protein</topology>
    </subcellularLocation>
</comment>
<dbReference type="Proteomes" id="UP000199236">
    <property type="component" value="Unassembled WGS sequence"/>
</dbReference>
<dbReference type="InterPro" id="IPR010656">
    <property type="entry name" value="DctM"/>
</dbReference>
<feature type="transmembrane region" description="Helical" evidence="7">
    <location>
        <begin position="167"/>
        <end position="194"/>
    </location>
</feature>
<keyword evidence="10" id="KW-1185">Reference proteome</keyword>
<evidence type="ECO:0000256" key="2">
    <source>
        <dbReference type="ARBA" id="ARBA00022475"/>
    </source>
</evidence>
<dbReference type="Pfam" id="PF06808">
    <property type="entry name" value="DctM"/>
    <property type="match status" value="1"/>
</dbReference>
<keyword evidence="6 7" id="KW-0472">Membrane</keyword>
<evidence type="ECO:0000259" key="8">
    <source>
        <dbReference type="Pfam" id="PF06808"/>
    </source>
</evidence>
<dbReference type="PANTHER" id="PTHR33362:SF5">
    <property type="entry name" value="C4-DICARBOXYLATE TRAP TRANSPORTER LARGE PERMEASE PROTEIN DCTM"/>
    <property type="match status" value="1"/>
</dbReference>
<keyword evidence="3 7" id="KW-0997">Cell inner membrane</keyword>
<reference evidence="9 10" key="1">
    <citation type="submission" date="2016-10" db="EMBL/GenBank/DDBJ databases">
        <authorList>
            <person name="de Groot N.N."/>
        </authorList>
    </citation>
    <scope>NUCLEOTIDE SEQUENCE [LARGE SCALE GENOMIC DNA]</scope>
    <source>
        <strain evidence="9 10">CGMCC 1.9157</strain>
    </source>
</reference>
<keyword evidence="5 7" id="KW-1133">Transmembrane helix</keyword>
<feature type="transmembrane region" description="Helical" evidence="7">
    <location>
        <begin position="359"/>
        <end position="381"/>
    </location>
</feature>
<accession>A0A1I4ZWC7</accession>
<proteinExistence type="inferred from homology"/>
<feature type="transmembrane region" description="Helical" evidence="7">
    <location>
        <begin position="46"/>
        <end position="69"/>
    </location>
</feature>
<comment type="function">
    <text evidence="7">Part of the tripartite ATP-independent periplasmic (TRAP) transport system.</text>
</comment>
<dbReference type="InterPro" id="IPR004681">
    <property type="entry name" value="TRAP_DctM"/>
</dbReference>
<feature type="transmembrane region" description="Helical" evidence="7">
    <location>
        <begin position="139"/>
        <end position="161"/>
    </location>
</feature>
<organism evidence="9 10">
    <name type="scientific">Cohaesibacter marisflavi</name>
    <dbReference type="NCBI Taxonomy" id="655353"/>
    <lineage>
        <taxon>Bacteria</taxon>
        <taxon>Pseudomonadati</taxon>
        <taxon>Pseudomonadota</taxon>
        <taxon>Alphaproteobacteria</taxon>
        <taxon>Hyphomicrobiales</taxon>
        <taxon>Cohaesibacteraceae</taxon>
    </lineage>
</organism>
<feature type="transmembrane region" description="Helical" evidence="7">
    <location>
        <begin position="215"/>
        <end position="235"/>
    </location>
</feature>
<dbReference type="GO" id="GO:0022857">
    <property type="term" value="F:transmembrane transporter activity"/>
    <property type="evidence" value="ECO:0007669"/>
    <property type="project" value="UniProtKB-UniRule"/>
</dbReference>
<evidence type="ECO:0000256" key="5">
    <source>
        <dbReference type="ARBA" id="ARBA00022989"/>
    </source>
</evidence>
<sequence>MSGTIVMFVAFFLLLFLGMPIAISIGISTAIALMMTDIPFSFLSHIAFSALDSFVFLAIPLFIMAGYVMEVGGLSQRIVDFASSLVGRITGGLSVVTVLACMFFASISGSSPATVAAIGAMMIPSMIRRGYGAEFSGGLTACAGSLGIMIPPSIPMIIYAISADLSIGQMFVAGIVPGFLIGAGLILVAVFISWKRGYHGSDQSFSWCRVAKTAWAGKWALLTPFVVLGGIYSGVFTPTEAACITVIYALVVSLFIYKDMKFSDLYEITSRSAMTTGSVMIILGFAMAFARYLTIAQIPNQVAELILQITDNGTIILLFFVVMITVTGMFMDTTAQILIYTPLLLPVLVKLGINPYHFGIILVVGTELGLITPPVGVNVFIAKSISGTRLIDLARSILPFVASMLVIQILLVFLPQIILFLPNLLYP</sequence>
<dbReference type="PANTHER" id="PTHR33362">
    <property type="entry name" value="SIALIC ACID TRAP TRANSPORTER PERMEASE PROTEIN SIAT-RELATED"/>
    <property type="match status" value="1"/>
</dbReference>
<keyword evidence="4 7" id="KW-0812">Transmembrane</keyword>
<keyword evidence="2" id="KW-1003">Cell membrane</keyword>
<dbReference type="EMBL" id="FOVR01000001">
    <property type="protein sequence ID" value="SFN54517.1"/>
    <property type="molecule type" value="Genomic_DNA"/>
</dbReference>
<evidence type="ECO:0000256" key="7">
    <source>
        <dbReference type="RuleBase" id="RU369079"/>
    </source>
</evidence>
<keyword evidence="7" id="KW-0813">Transport</keyword>
<dbReference type="NCBIfam" id="TIGR00786">
    <property type="entry name" value="dctM"/>
    <property type="match status" value="1"/>
</dbReference>
<dbReference type="PIRSF" id="PIRSF006066">
    <property type="entry name" value="HI0050"/>
    <property type="match status" value="1"/>
</dbReference>
<feature type="transmembrane region" description="Helical" evidence="7">
    <location>
        <begin position="272"/>
        <end position="293"/>
    </location>
</feature>
<evidence type="ECO:0000313" key="10">
    <source>
        <dbReference type="Proteomes" id="UP000199236"/>
    </source>
</evidence>